<reference evidence="2 3" key="1">
    <citation type="journal article" date="2012" name="Int. J. Syst. Evol. Microbiol.">
        <title>Vibrio caribbeanicus sp. nov., isolated from the marine sponge Scleritoderma cyanea.</title>
        <authorList>
            <person name="Hoffmann M."/>
            <person name="Monday S.R."/>
            <person name="Allard M.W."/>
            <person name="Strain E.A."/>
            <person name="Whittaker P."/>
            <person name="Naum M."/>
            <person name="McCarthy P.J."/>
            <person name="Lopez J.V."/>
            <person name="Fischer M."/>
            <person name="Brown E.W."/>
        </authorList>
    </citation>
    <scope>NUCLEOTIDE SEQUENCE [LARGE SCALE GENOMIC DNA]</scope>
    <source>
        <strain evidence="3">DSMZ 21326</strain>
    </source>
</reference>
<keyword evidence="1" id="KW-0560">Oxidoreductase</keyword>
<sequence length="321" mass="35887">MLEELLERAQQYDIDTASFGNTNHLPMALIALDKLGADENQLDDYFSHYASHLVPLSNLTPTAEFDWRDHLGETQRFNDYLNYFETCIHNVGVQQTLTNHIDPLILGCGAAAFHALIRLSYGIQSNNSKEVAFGLAFLASHYFPVETPQPSDLNLKQIVDLALTSMADKDIEGRLISGRMKSVCTEKNFSSINLTPKTLDLKTLSESVAQLYLQTNDFTVLHAVTSCHALRYVLPYVNQQTRALRHYWSSVLVAVLSVSNLKLDLSKTSQQVATAPTDLASVLESKDSHVIKLVWSCLDEYQHYGLAVHLDIIGQLLSEES</sequence>
<dbReference type="Pfam" id="PF14027">
    <property type="entry name" value="Questin_oxidase"/>
    <property type="match status" value="1"/>
</dbReference>
<comment type="caution">
    <text evidence="2">The sequence shown here is derived from an EMBL/GenBank/DDBJ whole genome shotgun (WGS) entry which is preliminary data.</text>
</comment>
<gene>
    <name evidence="2" type="ORF">VISI1226_01595</name>
</gene>
<dbReference type="AlphaFoldDB" id="E8M5I5"/>
<dbReference type="eggNOG" id="ENOG5032R1X">
    <property type="taxonomic scope" value="Bacteria"/>
</dbReference>
<dbReference type="RefSeq" id="WP_008076021.1">
    <property type="nucleotide sequence ID" value="NZ_AEVT01000056.1"/>
</dbReference>
<dbReference type="InterPro" id="IPR025337">
    <property type="entry name" value="Questin_oxidase-like"/>
</dbReference>
<accession>E8M5I5</accession>
<proteinExistence type="predicted"/>
<dbReference type="PANTHER" id="PTHR35870">
    <property type="entry name" value="PROTEIN, PUTATIVE (AFU_ORTHOLOGUE AFUA_5G03330)-RELATED"/>
    <property type="match status" value="1"/>
</dbReference>
<dbReference type="GO" id="GO:0016491">
    <property type="term" value="F:oxidoreductase activity"/>
    <property type="evidence" value="ECO:0007669"/>
    <property type="project" value="UniProtKB-KW"/>
</dbReference>
<organism evidence="2 3">
    <name type="scientific">Vibrio sinaloensis DSM 21326</name>
    <dbReference type="NCBI Taxonomy" id="945550"/>
    <lineage>
        <taxon>Bacteria</taxon>
        <taxon>Pseudomonadati</taxon>
        <taxon>Pseudomonadota</taxon>
        <taxon>Gammaproteobacteria</taxon>
        <taxon>Vibrionales</taxon>
        <taxon>Vibrionaceae</taxon>
        <taxon>Vibrio</taxon>
        <taxon>Vibrio oreintalis group</taxon>
    </lineage>
</organism>
<name>E8M5I5_PHOS4</name>
<dbReference type="OrthoDB" id="6457937at2"/>
<dbReference type="EMBL" id="AEVT01000056">
    <property type="protein sequence ID" value="EGA70778.1"/>
    <property type="molecule type" value="Genomic_DNA"/>
</dbReference>
<evidence type="ECO:0000313" key="3">
    <source>
        <dbReference type="Proteomes" id="UP000006228"/>
    </source>
</evidence>
<dbReference type="PANTHER" id="PTHR35870:SF1">
    <property type="entry name" value="PROTEIN, PUTATIVE (AFU_ORTHOLOGUE AFUA_5G03330)-RELATED"/>
    <property type="match status" value="1"/>
</dbReference>
<dbReference type="GeneID" id="95568876"/>
<evidence type="ECO:0000256" key="1">
    <source>
        <dbReference type="ARBA" id="ARBA00023002"/>
    </source>
</evidence>
<dbReference type="Proteomes" id="UP000006228">
    <property type="component" value="Unassembled WGS sequence"/>
</dbReference>
<evidence type="ECO:0000313" key="2">
    <source>
        <dbReference type="EMBL" id="EGA70778.1"/>
    </source>
</evidence>
<protein>
    <submittedName>
        <fullName evidence="2">Uncharacterized protein</fullName>
    </submittedName>
</protein>